<dbReference type="GO" id="GO:0016740">
    <property type="term" value="F:transferase activity"/>
    <property type="evidence" value="ECO:0007669"/>
    <property type="project" value="UniProtKB-KW"/>
</dbReference>
<feature type="domain" description="Glycosyltransferase 2-like" evidence="1">
    <location>
        <begin position="62"/>
        <end position="169"/>
    </location>
</feature>
<dbReference type="SUPFAM" id="SSF53448">
    <property type="entry name" value="Nucleotide-diphospho-sugar transferases"/>
    <property type="match status" value="1"/>
</dbReference>
<name>A0A483HVG3_KLEPN</name>
<organism evidence="2">
    <name type="scientific">Klebsiella pneumoniae</name>
    <dbReference type="NCBI Taxonomy" id="573"/>
    <lineage>
        <taxon>Bacteria</taxon>
        <taxon>Pseudomonadati</taxon>
        <taxon>Pseudomonadota</taxon>
        <taxon>Gammaproteobacteria</taxon>
        <taxon>Enterobacterales</taxon>
        <taxon>Enterobacteriaceae</taxon>
        <taxon>Klebsiella/Raoultella group</taxon>
        <taxon>Klebsiella</taxon>
        <taxon>Klebsiella pneumoniae complex</taxon>
    </lineage>
</organism>
<dbReference type="EMBL" id="SDCL01000066">
    <property type="protein sequence ID" value="TCX25576.1"/>
    <property type="molecule type" value="Genomic_DNA"/>
</dbReference>
<reference evidence="2" key="1">
    <citation type="submission" date="2019-01" db="EMBL/GenBank/DDBJ databases">
        <authorList>
            <person name="Lista F."/>
            <person name="Anselmo A."/>
        </authorList>
    </citation>
    <scope>NUCLEOTIDE SEQUENCE</scope>
    <source>
        <strain evidence="2">11S</strain>
    </source>
</reference>
<gene>
    <name evidence="2" type="ORF">ETE67_27500</name>
</gene>
<keyword evidence="2" id="KW-0808">Transferase</keyword>
<evidence type="ECO:0000259" key="1">
    <source>
        <dbReference type="Pfam" id="PF00535"/>
    </source>
</evidence>
<dbReference type="Gene3D" id="3.90.550.10">
    <property type="entry name" value="Spore Coat Polysaccharide Biosynthesis Protein SpsA, Chain A"/>
    <property type="match status" value="1"/>
</dbReference>
<comment type="caution">
    <text evidence="2">The sequence shown here is derived from an EMBL/GenBank/DDBJ whole genome shotgun (WGS) entry which is preliminary data.</text>
</comment>
<protein>
    <submittedName>
        <fullName evidence="2">Glycosyltransferase</fullName>
    </submittedName>
</protein>
<dbReference type="InterPro" id="IPR029044">
    <property type="entry name" value="Nucleotide-diphossugar_trans"/>
</dbReference>
<dbReference type="Pfam" id="PF00535">
    <property type="entry name" value="Glycos_transf_2"/>
    <property type="match status" value="1"/>
</dbReference>
<evidence type="ECO:0000313" key="2">
    <source>
        <dbReference type="EMBL" id="TCX25576.1"/>
    </source>
</evidence>
<dbReference type="InterPro" id="IPR001173">
    <property type="entry name" value="Glyco_trans_2-like"/>
</dbReference>
<sequence>MISVNLTTTSSRLELCAATIWSLVHQNMLPDKINLWISHEAYMADQGIKCAPKWVNELNKIHDIVSVHFVHNTGPYRKIFPALINSVDDDILIYADDDVIYGANWLSELINEFNRHEQRYVVASRVKCIRKNFLGLIQSYNMYKIHQKNEVIEKDFIITGVGGCVLTKKMFKQEYLNNCDFLKIAPKTDDLWISKLLILSGSAVAVCPVALKYVQEIQHYNFALSQTNTTIINGGLIYKLFSKIKNKILGYIGFRLSNNDKVRAKIDTYFKEML</sequence>
<accession>A0A483HVG3</accession>
<dbReference type="AlphaFoldDB" id="A0A483HVG3"/>
<proteinExistence type="predicted"/>